<dbReference type="Gene3D" id="3.30.420.10">
    <property type="entry name" value="Ribonuclease H-like superfamily/Ribonuclease H"/>
    <property type="match status" value="1"/>
</dbReference>
<reference evidence="2 3" key="1">
    <citation type="submission" date="2021-03" db="EMBL/GenBank/DDBJ databases">
        <title>Sequencing the genomes of 1000 actinobacteria strains.</title>
        <authorList>
            <person name="Klenk H.-P."/>
        </authorList>
    </citation>
    <scope>NUCLEOTIDE SEQUENCE [LARGE SCALE GENOMIC DNA]</scope>
    <source>
        <strain evidence="2 3">DSM 46670</strain>
    </source>
</reference>
<gene>
    <name evidence="2" type="ORF">JOF56_009992</name>
</gene>
<dbReference type="Pfam" id="PF13683">
    <property type="entry name" value="rve_3"/>
    <property type="match status" value="1"/>
</dbReference>
<evidence type="ECO:0000259" key="1">
    <source>
        <dbReference type="PROSITE" id="PS50994"/>
    </source>
</evidence>
<accession>A0ABS4TYX2</accession>
<sequence>MAQLARGLASDLEDAGHRFTHLIRDRDTKFGTAFDAVFASIGIQIVLTTPQAPQMNAFAERWIGSARRECTDRILITGQRHLHDVLDVYVVHHNAGRSHQGHGMLLHAPDDKPNPIPFPAKIDTIRRRQCLGGLLNEYRPAA</sequence>
<protein>
    <submittedName>
        <fullName evidence="2">Transposase InsO family protein</fullName>
    </submittedName>
</protein>
<keyword evidence="3" id="KW-1185">Reference proteome</keyword>
<feature type="domain" description="Integrase catalytic" evidence="1">
    <location>
        <begin position="1"/>
        <end position="117"/>
    </location>
</feature>
<dbReference type="PROSITE" id="PS50994">
    <property type="entry name" value="INTEGRASE"/>
    <property type="match status" value="1"/>
</dbReference>
<dbReference type="InterPro" id="IPR036397">
    <property type="entry name" value="RNaseH_sf"/>
</dbReference>
<dbReference type="RefSeq" id="WP_307855615.1">
    <property type="nucleotide sequence ID" value="NZ_JAGINW010000001.1"/>
</dbReference>
<organism evidence="2 3">
    <name type="scientific">Kibdelosporangium banguiense</name>
    <dbReference type="NCBI Taxonomy" id="1365924"/>
    <lineage>
        <taxon>Bacteria</taxon>
        <taxon>Bacillati</taxon>
        <taxon>Actinomycetota</taxon>
        <taxon>Actinomycetes</taxon>
        <taxon>Pseudonocardiales</taxon>
        <taxon>Pseudonocardiaceae</taxon>
        <taxon>Kibdelosporangium</taxon>
    </lineage>
</organism>
<comment type="caution">
    <text evidence="2">The sequence shown here is derived from an EMBL/GenBank/DDBJ whole genome shotgun (WGS) entry which is preliminary data.</text>
</comment>
<proteinExistence type="predicted"/>
<evidence type="ECO:0000313" key="2">
    <source>
        <dbReference type="EMBL" id="MBP2329607.1"/>
    </source>
</evidence>
<dbReference type="Proteomes" id="UP001519332">
    <property type="component" value="Unassembled WGS sequence"/>
</dbReference>
<dbReference type="EMBL" id="JAGINW010000001">
    <property type="protein sequence ID" value="MBP2329607.1"/>
    <property type="molecule type" value="Genomic_DNA"/>
</dbReference>
<dbReference type="InterPro" id="IPR001584">
    <property type="entry name" value="Integrase_cat-core"/>
</dbReference>
<evidence type="ECO:0000313" key="3">
    <source>
        <dbReference type="Proteomes" id="UP001519332"/>
    </source>
</evidence>
<dbReference type="SUPFAM" id="SSF53098">
    <property type="entry name" value="Ribonuclease H-like"/>
    <property type="match status" value="1"/>
</dbReference>
<dbReference type="InterPro" id="IPR012337">
    <property type="entry name" value="RNaseH-like_sf"/>
</dbReference>
<name>A0ABS4TYX2_9PSEU</name>